<keyword evidence="4" id="KW-0233">DNA recombination</keyword>
<dbReference type="PANTHER" id="PTHR30349">
    <property type="entry name" value="PHAGE INTEGRASE-RELATED"/>
    <property type="match status" value="1"/>
</dbReference>
<dbReference type="OrthoDB" id="9801717at2"/>
<organism evidence="8 9">
    <name type="scientific">Pseudomonas alkylphenolica</name>
    <dbReference type="NCBI Taxonomy" id="237609"/>
    <lineage>
        <taxon>Bacteria</taxon>
        <taxon>Pseudomonadati</taxon>
        <taxon>Pseudomonadota</taxon>
        <taxon>Gammaproteobacteria</taxon>
        <taxon>Pseudomonadales</taxon>
        <taxon>Pseudomonadaceae</taxon>
        <taxon>Pseudomonas</taxon>
    </lineage>
</organism>
<dbReference type="Pfam" id="PF00589">
    <property type="entry name" value="Phage_integrase"/>
    <property type="match status" value="1"/>
</dbReference>
<evidence type="ECO:0000259" key="7">
    <source>
        <dbReference type="PROSITE" id="PS51900"/>
    </source>
</evidence>
<gene>
    <name evidence="8" type="ORF">PSAKL28_30590</name>
</gene>
<keyword evidence="1" id="KW-0159">Chromosome partition</keyword>
<dbReference type="AlphaFoldDB" id="A0A077FG79"/>
<evidence type="ECO:0000256" key="5">
    <source>
        <dbReference type="PROSITE-ProRule" id="PRU01248"/>
    </source>
</evidence>
<dbReference type="KEGG" id="palk:PSAKL28_30590"/>
<dbReference type="HOGENOM" id="CLU_027562_9_1_6"/>
<dbReference type="GO" id="GO:0006310">
    <property type="term" value="P:DNA recombination"/>
    <property type="evidence" value="ECO:0007669"/>
    <property type="project" value="UniProtKB-KW"/>
</dbReference>
<keyword evidence="3 5" id="KW-0238">DNA-binding</keyword>
<evidence type="ECO:0000259" key="6">
    <source>
        <dbReference type="PROSITE" id="PS51898"/>
    </source>
</evidence>
<dbReference type="InterPro" id="IPR002104">
    <property type="entry name" value="Integrase_catalytic"/>
</dbReference>
<dbReference type="Gene3D" id="1.10.443.10">
    <property type="entry name" value="Intergrase catalytic core"/>
    <property type="match status" value="1"/>
</dbReference>
<evidence type="ECO:0000313" key="8">
    <source>
        <dbReference type="EMBL" id="AIL62241.1"/>
    </source>
</evidence>
<dbReference type="RefSeq" id="WP_038612088.1">
    <property type="nucleotide sequence ID" value="NZ_CP009048.1"/>
</dbReference>
<dbReference type="SUPFAM" id="SSF47823">
    <property type="entry name" value="lambda integrase-like, N-terminal domain"/>
    <property type="match status" value="1"/>
</dbReference>
<dbReference type="InterPro" id="IPR004107">
    <property type="entry name" value="Integrase_SAM-like_N"/>
</dbReference>
<reference evidence="8 9" key="1">
    <citation type="submission" date="2014-07" db="EMBL/GenBank/DDBJ databases">
        <authorList>
            <person name="Lee K."/>
            <person name="Lim J.Y."/>
            <person name="Hwang I."/>
        </authorList>
    </citation>
    <scope>NUCLEOTIDE SEQUENCE [LARGE SCALE GENOMIC DNA]</scope>
    <source>
        <strain evidence="8 9">KL28</strain>
    </source>
</reference>
<keyword evidence="2" id="KW-0229">DNA integration</keyword>
<accession>A0A077FG79</accession>
<dbReference type="GO" id="GO:0007059">
    <property type="term" value="P:chromosome segregation"/>
    <property type="evidence" value="ECO:0007669"/>
    <property type="project" value="UniProtKB-KW"/>
</dbReference>
<dbReference type="Proteomes" id="UP000028931">
    <property type="component" value="Chromosome"/>
</dbReference>
<dbReference type="Pfam" id="PF02899">
    <property type="entry name" value="Phage_int_SAM_1"/>
    <property type="match status" value="1"/>
</dbReference>
<evidence type="ECO:0000256" key="1">
    <source>
        <dbReference type="ARBA" id="ARBA00022829"/>
    </source>
</evidence>
<proteinExistence type="predicted"/>
<feature type="domain" description="Tyr recombinase" evidence="6">
    <location>
        <begin position="121"/>
        <end position="308"/>
    </location>
</feature>
<protein>
    <submittedName>
        <fullName evidence="8">Tyrosine-based site-specific recombinase</fullName>
    </submittedName>
</protein>
<dbReference type="GO" id="GO:0015074">
    <property type="term" value="P:DNA integration"/>
    <property type="evidence" value="ECO:0007669"/>
    <property type="project" value="UniProtKB-KW"/>
</dbReference>
<evidence type="ECO:0000313" key="9">
    <source>
        <dbReference type="Proteomes" id="UP000028931"/>
    </source>
</evidence>
<evidence type="ECO:0000256" key="4">
    <source>
        <dbReference type="ARBA" id="ARBA00023172"/>
    </source>
</evidence>
<dbReference type="GO" id="GO:0003677">
    <property type="term" value="F:DNA binding"/>
    <property type="evidence" value="ECO:0007669"/>
    <property type="project" value="UniProtKB-UniRule"/>
</dbReference>
<dbReference type="Gene3D" id="1.10.150.130">
    <property type="match status" value="1"/>
</dbReference>
<name>A0A077FG79_9PSED</name>
<evidence type="ECO:0000256" key="2">
    <source>
        <dbReference type="ARBA" id="ARBA00022908"/>
    </source>
</evidence>
<dbReference type="PROSITE" id="PS51900">
    <property type="entry name" value="CB"/>
    <property type="match status" value="1"/>
</dbReference>
<dbReference type="EMBL" id="CP009048">
    <property type="protein sequence ID" value="AIL62241.1"/>
    <property type="molecule type" value="Genomic_DNA"/>
</dbReference>
<evidence type="ECO:0000256" key="3">
    <source>
        <dbReference type="ARBA" id="ARBA00023125"/>
    </source>
</evidence>
<dbReference type="InterPro" id="IPR010998">
    <property type="entry name" value="Integrase_recombinase_N"/>
</dbReference>
<dbReference type="InterPro" id="IPR044068">
    <property type="entry name" value="CB"/>
</dbReference>
<dbReference type="InterPro" id="IPR011010">
    <property type="entry name" value="DNA_brk_join_enz"/>
</dbReference>
<sequence length="338" mass="37900">MKLQSFSSVIHGYILDYLPRHKGLQPSTIRSYRDSLRLFLVFVAGVHHRGVSELELEHLDYHAVLAFLRNMEVERGNAISTRNQRLAALHALYEYIGRTVPEMLPSCAKVAAIPMKRCPLPEMKFLARDEVEALFASIPAQDRLSIRDRALLMLLYNTGARVSEVAQLTVGQLDLQSPAQVRLLGKGLKWRTCPLWSQTAKALQALLDERAASLGPAEPVFVGIGGAPMTRFGIYKRIRHLAQAWEASAKPFSQVRVTPHVFRHTTAVHLLEAGVEVNVIRGWLGHVRLETTNRYAEITIRMKTDALELCEPVAASRGRSRKPAWQDDAAMLAWLSSL</sequence>
<dbReference type="PANTHER" id="PTHR30349:SF81">
    <property type="entry name" value="TYROSINE RECOMBINASE XERC"/>
    <property type="match status" value="1"/>
</dbReference>
<dbReference type="SUPFAM" id="SSF56349">
    <property type="entry name" value="DNA breaking-rejoining enzymes"/>
    <property type="match status" value="1"/>
</dbReference>
<dbReference type="eggNOG" id="COG4974">
    <property type="taxonomic scope" value="Bacteria"/>
</dbReference>
<dbReference type="InterPro" id="IPR050090">
    <property type="entry name" value="Tyrosine_recombinase_XerCD"/>
</dbReference>
<feature type="domain" description="Core-binding (CB)" evidence="7">
    <location>
        <begin position="4"/>
        <end position="97"/>
    </location>
</feature>
<dbReference type="InterPro" id="IPR013762">
    <property type="entry name" value="Integrase-like_cat_sf"/>
</dbReference>
<dbReference type="PROSITE" id="PS51898">
    <property type="entry name" value="TYR_RECOMBINASE"/>
    <property type="match status" value="1"/>
</dbReference>